<keyword evidence="7" id="KW-1133">Transmembrane helix</keyword>
<keyword evidence="5" id="KW-0812">Transmembrane</keyword>
<evidence type="ECO:0000256" key="4">
    <source>
        <dbReference type="ARBA" id="ARBA00022475"/>
    </source>
</evidence>
<evidence type="ECO:0000256" key="2">
    <source>
        <dbReference type="ARBA" id="ARBA00006513"/>
    </source>
</evidence>
<evidence type="ECO:0000313" key="11">
    <source>
        <dbReference type="EnsemblMetazoa" id="PPAI006793-PA"/>
    </source>
</evidence>
<dbReference type="Pfam" id="PF03189">
    <property type="entry name" value="Otopetrin"/>
    <property type="match status" value="1"/>
</dbReference>
<evidence type="ECO:0000256" key="7">
    <source>
        <dbReference type="ARBA" id="ARBA00022989"/>
    </source>
</evidence>
<proteinExistence type="inferred from homology"/>
<dbReference type="PANTHER" id="PTHR21522">
    <property type="entry name" value="PROTON CHANNEL OTOP"/>
    <property type="match status" value="1"/>
</dbReference>
<dbReference type="GO" id="GO:0015252">
    <property type="term" value="F:proton channel activity"/>
    <property type="evidence" value="ECO:0007669"/>
    <property type="project" value="InterPro"/>
</dbReference>
<accession>A0A1B0DFI2</accession>
<dbReference type="EMBL" id="AJVK01015118">
    <property type="status" value="NOT_ANNOTATED_CDS"/>
    <property type="molecule type" value="Genomic_DNA"/>
</dbReference>
<keyword evidence="3" id="KW-0813">Transport</keyword>
<keyword evidence="10" id="KW-0407">Ion channel</keyword>
<reference evidence="11" key="1">
    <citation type="submission" date="2022-08" db="UniProtKB">
        <authorList>
            <consortium name="EnsemblMetazoa"/>
        </authorList>
    </citation>
    <scope>IDENTIFICATION</scope>
    <source>
        <strain evidence="11">Israel</strain>
    </source>
</reference>
<evidence type="ECO:0000313" key="12">
    <source>
        <dbReference type="Proteomes" id="UP000092462"/>
    </source>
</evidence>
<evidence type="ECO:0000256" key="1">
    <source>
        <dbReference type="ARBA" id="ARBA00004651"/>
    </source>
</evidence>
<organism evidence="11 12">
    <name type="scientific">Phlebotomus papatasi</name>
    <name type="common">Sandfly</name>
    <dbReference type="NCBI Taxonomy" id="29031"/>
    <lineage>
        <taxon>Eukaryota</taxon>
        <taxon>Metazoa</taxon>
        <taxon>Ecdysozoa</taxon>
        <taxon>Arthropoda</taxon>
        <taxon>Hexapoda</taxon>
        <taxon>Insecta</taxon>
        <taxon>Pterygota</taxon>
        <taxon>Neoptera</taxon>
        <taxon>Endopterygota</taxon>
        <taxon>Diptera</taxon>
        <taxon>Nematocera</taxon>
        <taxon>Psychodoidea</taxon>
        <taxon>Psychodidae</taxon>
        <taxon>Phlebotomus</taxon>
        <taxon>Phlebotomus</taxon>
    </lineage>
</organism>
<comment type="similarity">
    <text evidence="2">Belongs to the otopetrin family.</text>
</comment>
<sequence length="103" mass="12340">MIYSGLEFGQYFELERDTKCHNVLLALTPATRMAFIFIQMYFIFLNNEQIKVYRHKILARFGLMHMIGTNLSVWLNVLIQETKHEILTFYDPENRTLKISHRL</sequence>
<comment type="subcellular location">
    <subcellularLocation>
        <location evidence="1">Cell membrane</location>
        <topology evidence="1">Multi-pass membrane protein</topology>
    </subcellularLocation>
</comment>
<keyword evidence="6" id="KW-0375">Hydrogen ion transport</keyword>
<evidence type="ECO:0000256" key="8">
    <source>
        <dbReference type="ARBA" id="ARBA00023065"/>
    </source>
</evidence>
<protein>
    <submittedName>
        <fullName evidence="11">Uncharacterized protein</fullName>
    </submittedName>
</protein>
<keyword evidence="4" id="KW-1003">Cell membrane</keyword>
<name>A0A1B0DFI2_PHLPP</name>
<evidence type="ECO:0000256" key="5">
    <source>
        <dbReference type="ARBA" id="ARBA00022692"/>
    </source>
</evidence>
<dbReference type="VEuPathDB" id="VectorBase:PPAPM1_012295"/>
<dbReference type="AlphaFoldDB" id="A0A1B0DFI2"/>
<evidence type="ECO:0000256" key="6">
    <source>
        <dbReference type="ARBA" id="ARBA00022781"/>
    </source>
</evidence>
<keyword evidence="8" id="KW-0406">Ion transport</keyword>
<evidence type="ECO:0000256" key="10">
    <source>
        <dbReference type="ARBA" id="ARBA00023303"/>
    </source>
</evidence>
<dbReference type="Proteomes" id="UP000092462">
    <property type="component" value="Unassembled WGS sequence"/>
</dbReference>
<evidence type="ECO:0000256" key="3">
    <source>
        <dbReference type="ARBA" id="ARBA00022448"/>
    </source>
</evidence>
<dbReference type="EnsemblMetazoa" id="PPAI006793-RA">
    <property type="protein sequence ID" value="PPAI006793-PA"/>
    <property type="gene ID" value="PPAI006793"/>
</dbReference>
<dbReference type="PANTHER" id="PTHR21522:SF61">
    <property type="entry name" value="PROTON CHANNEL OTOPLC"/>
    <property type="match status" value="1"/>
</dbReference>
<dbReference type="InterPro" id="IPR004878">
    <property type="entry name" value="Otopetrin"/>
</dbReference>
<keyword evidence="9" id="KW-0472">Membrane</keyword>
<keyword evidence="12" id="KW-1185">Reference proteome</keyword>
<dbReference type="VEuPathDB" id="VectorBase:PPAI006793"/>
<evidence type="ECO:0000256" key="9">
    <source>
        <dbReference type="ARBA" id="ARBA00023136"/>
    </source>
</evidence>
<dbReference type="GO" id="GO:0005886">
    <property type="term" value="C:plasma membrane"/>
    <property type="evidence" value="ECO:0007669"/>
    <property type="project" value="UniProtKB-SubCell"/>
</dbReference>